<dbReference type="Proteomes" id="UP000271098">
    <property type="component" value="Unassembled WGS sequence"/>
</dbReference>
<evidence type="ECO:0000313" key="2">
    <source>
        <dbReference type="Proteomes" id="UP000271098"/>
    </source>
</evidence>
<reference evidence="1 2" key="2">
    <citation type="submission" date="2018-11" db="EMBL/GenBank/DDBJ databases">
        <authorList>
            <consortium name="Pathogen Informatics"/>
        </authorList>
    </citation>
    <scope>NUCLEOTIDE SEQUENCE [LARGE SCALE GENOMIC DNA]</scope>
</reference>
<dbReference type="AlphaFoldDB" id="A0A183D8K4"/>
<organism evidence="3">
    <name type="scientific">Gongylonema pulchrum</name>
    <dbReference type="NCBI Taxonomy" id="637853"/>
    <lineage>
        <taxon>Eukaryota</taxon>
        <taxon>Metazoa</taxon>
        <taxon>Ecdysozoa</taxon>
        <taxon>Nematoda</taxon>
        <taxon>Chromadorea</taxon>
        <taxon>Rhabditida</taxon>
        <taxon>Spirurina</taxon>
        <taxon>Spiruromorpha</taxon>
        <taxon>Spiruroidea</taxon>
        <taxon>Gongylonematidae</taxon>
        <taxon>Gongylonema</taxon>
    </lineage>
</organism>
<name>A0A183D8K4_9BILA</name>
<dbReference type="WBParaSite" id="GPUH_0000505201-mRNA-1">
    <property type="protein sequence ID" value="GPUH_0000505201-mRNA-1"/>
    <property type="gene ID" value="GPUH_0000505201"/>
</dbReference>
<evidence type="ECO:0000313" key="1">
    <source>
        <dbReference type="EMBL" id="VDK48739.1"/>
    </source>
</evidence>
<protein>
    <submittedName>
        <fullName evidence="3">RIH_assoc domain-containing protein</fullName>
    </submittedName>
</protein>
<dbReference type="OrthoDB" id="5804295at2759"/>
<accession>A0A183D8K4</accession>
<evidence type="ECO:0000313" key="3">
    <source>
        <dbReference type="WBParaSite" id="GPUH_0000505201-mRNA-1"/>
    </source>
</evidence>
<reference evidence="3" key="1">
    <citation type="submission" date="2016-06" db="UniProtKB">
        <authorList>
            <consortium name="WormBaseParasite"/>
        </authorList>
    </citation>
    <scope>IDENTIFICATION</scope>
</reference>
<dbReference type="EMBL" id="UYRT01010177">
    <property type="protein sequence ID" value="VDK48739.1"/>
    <property type="molecule type" value="Genomic_DNA"/>
</dbReference>
<sequence>MRTKHSALHCLRTLCDFDGTDITGAIFLSHMDARIISLVVRTLQQISVPFDRLSGVPADAPEYVEVLRSMLNIMSVGDGCCALLAVFAFQNNFKHLLQTFNAKKLVPSSEMHGEDECKTRFRQTANYGYLCEILFSLARNQSNGTFWRTGGPAINKLIDSNLISAATSLKQWLEPCREEMALGTSISNVIFLVSRFEIVTNQQTFYAFFEIKC</sequence>
<proteinExistence type="predicted"/>
<keyword evidence="2" id="KW-1185">Reference proteome</keyword>
<gene>
    <name evidence="1" type="ORF">GPUH_LOCUS5044</name>
</gene>